<dbReference type="Proteomes" id="UP000007842">
    <property type="component" value="Plasmid pSCATT"/>
</dbReference>
<keyword evidence="3" id="KW-1185">Reference proteome</keyword>
<dbReference type="Gene3D" id="3.30.10.20">
    <property type="match status" value="1"/>
</dbReference>
<dbReference type="KEGG" id="sct:SCAT_p1546"/>
<evidence type="ECO:0000313" key="2">
    <source>
        <dbReference type="EMBL" id="AEW98371.1"/>
    </source>
</evidence>
<organism evidence="2 3">
    <name type="scientific">Streptantibioticus cattleyicolor (strain ATCC 35852 / DSM 46488 / JCM 4925 / NBRC 14057 / NRRL 8057)</name>
    <name type="common">Streptomyces cattleya</name>
    <dbReference type="NCBI Taxonomy" id="1003195"/>
    <lineage>
        <taxon>Bacteria</taxon>
        <taxon>Bacillati</taxon>
        <taxon>Actinomycetota</taxon>
        <taxon>Actinomycetes</taxon>
        <taxon>Kitasatosporales</taxon>
        <taxon>Streptomycetaceae</taxon>
        <taxon>Streptantibioticus</taxon>
    </lineage>
</organism>
<sequence>MSWPGPANADEVTVPDIVGLTVTRARAVAWEAGLVVTTDDPDGPPVRALTWQGVWVVTAQHPAPGSRMRRRGSLVIFFEKPPGGDPGHE</sequence>
<protein>
    <recommendedName>
        <fullName evidence="1">PASTA domain-containing protein</fullName>
    </recommendedName>
</protein>
<dbReference type="Pfam" id="PF03793">
    <property type="entry name" value="PASTA"/>
    <property type="match status" value="1"/>
</dbReference>
<name>F8JN02_STREN</name>
<reference evidence="3" key="1">
    <citation type="submission" date="2011-12" db="EMBL/GenBank/DDBJ databases">
        <title>Complete genome sequence of Streptomyces cattleya strain DSM 46488.</title>
        <authorList>
            <person name="Ou H.-Y."/>
            <person name="Li P."/>
            <person name="Zhao C."/>
            <person name="O'Hagan D."/>
            <person name="Deng Z."/>
        </authorList>
    </citation>
    <scope>NUCLEOTIDE SEQUENCE [LARGE SCALE GENOMIC DNA]</scope>
    <source>
        <strain evidence="3">ATCC 35852 / DSM 46488 / JCM 4925 / NBRC 14057 / NRRL 8057</strain>
        <plasmid evidence="3">Plasmid pSCATT</plasmid>
    </source>
</reference>
<dbReference type="AlphaFoldDB" id="F8JN02"/>
<dbReference type="CDD" id="cd06577">
    <property type="entry name" value="PASTA_pknB"/>
    <property type="match status" value="1"/>
</dbReference>
<dbReference type="InterPro" id="IPR005543">
    <property type="entry name" value="PASTA_dom"/>
</dbReference>
<dbReference type="HOGENOM" id="CLU_2453250_0_0_11"/>
<accession>G8XEI9</accession>
<dbReference type="PATRIC" id="fig|1003195.11.peg.1500"/>
<evidence type="ECO:0000259" key="1">
    <source>
        <dbReference type="PROSITE" id="PS51178"/>
    </source>
</evidence>
<proteinExistence type="predicted"/>
<gene>
    <name evidence="2" type="ordered locus">SCATT_p01780</name>
</gene>
<keyword evidence="2" id="KW-0614">Plasmid</keyword>
<dbReference type="PROSITE" id="PS51178">
    <property type="entry name" value="PASTA"/>
    <property type="match status" value="1"/>
</dbReference>
<evidence type="ECO:0000313" key="3">
    <source>
        <dbReference type="Proteomes" id="UP000007842"/>
    </source>
</evidence>
<dbReference type="KEGG" id="scy:SCATT_p01780"/>
<dbReference type="EMBL" id="CP003229">
    <property type="protein sequence ID" value="AEW98371.1"/>
    <property type="molecule type" value="Genomic_DNA"/>
</dbReference>
<feature type="domain" description="PASTA" evidence="1">
    <location>
        <begin position="8"/>
        <end position="80"/>
    </location>
</feature>
<dbReference type="OrthoDB" id="9812570at2"/>
<geneLocation type="plasmid" evidence="2 3">
    <name>pSCATT</name>
</geneLocation>
<accession>F8JN02</accession>
<dbReference type="RefSeq" id="WP_014151993.1">
    <property type="nucleotide sequence ID" value="NC_016113.1"/>
</dbReference>